<dbReference type="GO" id="GO:0003824">
    <property type="term" value="F:catalytic activity"/>
    <property type="evidence" value="ECO:0007669"/>
    <property type="project" value="InterPro"/>
</dbReference>
<evidence type="ECO:0000313" key="4">
    <source>
        <dbReference type="EMBL" id="GEO86945.1"/>
    </source>
</evidence>
<protein>
    <recommendedName>
        <fullName evidence="3">D-lactate dehydrogenase membrane binding C-terminal domain-containing protein</fullName>
    </recommendedName>
</protein>
<proteinExistence type="predicted"/>
<dbReference type="EMBL" id="BJZP01000027">
    <property type="protein sequence ID" value="GEO86945.1"/>
    <property type="molecule type" value="Genomic_DNA"/>
</dbReference>
<evidence type="ECO:0000256" key="1">
    <source>
        <dbReference type="ARBA" id="ARBA00022630"/>
    </source>
</evidence>
<reference evidence="4 5" key="1">
    <citation type="submission" date="2019-07" db="EMBL/GenBank/DDBJ databases">
        <title>Whole genome shotgun sequence of Rhizobium naphthalenivorans NBRC 107585.</title>
        <authorList>
            <person name="Hosoyama A."/>
            <person name="Uohara A."/>
            <person name="Ohji S."/>
            <person name="Ichikawa N."/>
        </authorList>
    </citation>
    <scope>NUCLEOTIDE SEQUENCE [LARGE SCALE GENOMIC DNA]</scope>
    <source>
        <strain evidence="4 5">NBRC 107585</strain>
    </source>
</reference>
<dbReference type="GO" id="GO:0050660">
    <property type="term" value="F:flavin adenine dinucleotide binding"/>
    <property type="evidence" value="ECO:0007669"/>
    <property type="project" value="InterPro"/>
</dbReference>
<dbReference type="InterPro" id="IPR016167">
    <property type="entry name" value="FAD-bd_PCMH_sub1"/>
</dbReference>
<keyword evidence="5" id="KW-1185">Reference proteome</keyword>
<comment type="caution">
    <text evidence="4">The sequence shown here is derived from an EMBL/GenBank/DDBJ whole genome shotgun (WGS) entry which is preliminary data.</text>
</comment>
<dbReference type="RefSeq" id="WP_284727935.1">
    <property type="nucleotide sequence ID" value="NZ_BJZP01000027.1"/>
</dbReference>
<feature type="domain" description="D-lactate dehydrogenase membrane binding C-terminal" evidence="3">
    <location>
        <begin position="29"/>
        <end position="70"/>
    </location>
</feature>
<organism evidence="4 5">
    <name type="scientific">Ciceribacter naphthalenivorans</name>
    <dbReference type="NCBI Taxonomy" id="1118451"/>
    <lineage>
        <taxon>Bacteria</taxon>
        <taxon>Pseudomonadati</taxon>
        <taxon>Pseudomonadota</taxon>
        <taxon>Alphaproteobacteria</taxon>
        <taxon>Hyphomicrobiales</taxon>
        <taxon>Rhizobiaceae</taxon>
        <taxon>Ciceribacter</taxon>
    </lineage>
</organism>
<name>A0A512HNA8_9HYPH</name>
<gene>
    <name evidence="4" type="ORF">RNA01_38770</name>
</gene>
<keyword evidence="1" id="KW-0285">Flavoprotein</keyword>
<sequence>MDPAALLTLLQGGGGEKGYAGLPGSPWRQYPAEHNVGNLYSAEAPLADFYRELDLTNSFNAGIGKMSKFKFYGCGCGATGHSESRGFHDKGRHIAPAFVIFQPSTDIWIFSVS</sequence>
<dbReference type="SUPFAM" id="SSF55103">
    <property type="entry name" value="FAD-linked oxidases, C-terminal domain"/>
    <property type="match status" value="1"/>
</dbReference>
<dbReference type="Gene3D" id="3.30.43.10">
    <property type="entry name" value="Uridine Diphospho-n-acetylenolpyruvylglucosamine Reductase, domain 2"/>
    <property type="match status" value="1"/>
</dbReference>
<evidence type="ECO:0000313" key="5">
    <source>
        <dbReference type="Proteomes" id="UP000321717"/>
    </source>
</evidence>
<evidence type="ECO:0000259" key="3">
    <source>
        <dbReference type="Pfam" id="PF09330"/>
    </source>
</evidence>
<keyword evidence="2" id="KW-0274">FAD</keyword>
<dbReference type="Pfam" id="PF09330">
    <property type="entry name" value="Lact-deh-memb"/>
    <property type="match status" value="1"/>
</dbReference>
<dbReference type="InterPro" id="IPR015409">
    <property type="entry name" value="Lactate_DH_C"/>
</dbReference>
<dbReference type="AlphaFoldDB" id="A0A512HNA8"/>
<evidence type="ECO:0000256" key="2">
    <source>
        <dbReference type="ARBA" id="ARBA00022827"/>
    </source>
</evidence>
<accession>A0A512HNA8</accession>
<dbReference type="GO" id="GO:0055085">
    <property type="term" value="P:transmembrane transport"/>
    <property type="evidence" value="ECO:0007669"/>
    <property type="project" value="InterPro"/>
</dbReference>
<dbReference type="InterPro" id="IPR016164">
    <property type="entry name" value="FAD-linked_Oxase-like_C"/>
</dbReference>
<dbReference type="Proteomes" id="UP000321717">
    <property type="component" value="Unassembled WGS sequence"/>
</dbReference>